<feature type="non-terminal residue" evidence="2">
    <location>
        <position position="1"/>
    </location>
</feature>
<keyword evidence="1" id="KW-0472">Membrane</keyword>
<feature type="transmembrane region" description="Helical" evidence="1">
    <location>
        <begin position="51"/>
        <end position="84"/>
    </location>
</feature>
<reference evidence="2 3" key="1">
    <citation type="journal article" date="2020" name="IScience">
        <title>Genome Sequencing of the Endangered Kingdonia uniflora (Circaeasteraceae, Ranunculales) Reveals Potential Mechanisms of Evolutionary Specialization.</title>
        <authorList>
            <person name="Sun Y."/>
            <person name="Deng T."/>
            <person name="Zhang A."/>
            <person name="Moore M.J."/>
            <person name="Landis J.B."/>
            <person name="Lin N."/>
            <person name="Zhang H."/>
            <person name="Zhang X."/>
            <person name="Huang J."/>
            <person name="Zhang X."/>
            <person name="Sun H."/>
            <person name="Wang H."/>
        </authorList>
    </citation>
    <scope>NUCLEOTIDE SEQUENCE [LARGE SCALE GENOMIC DNA]</scope>
    <source>
        <strain evidence="2">TB1705</strain>
        <tissue evidence="2">Leaf</tissue>
    </source>
</reference>
<evidence type="ECO:0000313" key="2">
    <source>
        <dbReference type="EMBL" id="KAF6163087.1"/>
    </source>
</evidence>
<organism evidence="2 3">
    <name type="scientific">Kingdonia uniflora</name>
    <dbReference type="NCBI Taxonomy" id="39325"/>
    <lineage>
        <taxon>Eukaryota</taxon>
        <taxon>Viridiplantae</taxon>
        <taxon>Streptophyta</taxon>
        <taxon>Embryophyta</taxon>
        <taxon>Tracheophyta</taxon>
        <taxon>Spermatophyta</taxon>
        <taxon>Magnoliopsida</taxon>
        <taxon>Ranunculales</taxon>
        <taxon>Circaeasteraceae</taxon>
        <taxon>Kingdonia</taxon>
    </lineage>
</organism>
<keyword evidence="3" id="KW-1185">Reference proteome</keyword>
<keyword evidence="1" id="KW-0812">Transmembrane</keyword>
<evidence type="ECO:0000256" key="1">
    <source>
        <dbReference type="SAM" id="Phobius"/>
    </source>
</evidence>
<sequence>LPPTGFLPVLPPPLAPPPLTLVLPPTVFLPVLPPLPVLPASLSPPASTCKLIFIIKLALLVFVSSLSSTCTTSFMRPFFIWIMYPFF</sequence>
<protein>
    <submittedName>
        <fullName evidence="2">Uncharacterized protein</fullName>
    </submittedName>
</protein>
<feature type="transmembrane region" description="Helical" evidence="1">
    <location>
        <begin position="20"/>
        <end position="39"/>
    </location>
</feature>
<proteinExistence type="predicted"/>
<accession>A0A7J7N7I1</accession>
<evidence type="ECO:0000313" key="3">
    <source>
        <dbReference type="Proteomes" id="UP000541444"/>
    </source>
</evidence>
<name>A0A7J7N7I1_9MAGN</name>
<keyword evidence="1" id="KW-1133">Transmembrane helix</keyword>
<gene>
    <name evidence="2" type="ORF">GIB67_001415</name>
</gene>
<dbReference type="EMBL" id="JACGCM010001002">
    <property type="protein sequence ID" value="KAF6163087.1"/>
    <property type="molecule type" value="Genomic_DNA"/>
</dbReference>
<dbReference type="AlphaFoldDB" id="A0A7J7N7I1"/>
<feature type="non-terminal residue" evidence="2">
    <location>
        <position position="87"/>
    </location>
</feature>
<dbReference type="Proteomes" id="UP000541444">
    <property type="component" value="Unassembled WGS sequence"/>
</dbReference>
<comment type="caution">
    <text evidence="2">The sequence shown here is derived from an EMBL/GenBank/DDBJ whole genome shotgun (WGS) entry which is preliminary data.</text>
</comment>